<evidence type="ECO:0000313" key="4">
    <source>
        <dbReference type="EMBL" id="AEG31778.1"/>
    </source>
</evidence>
<dbReference type="GO" id="GO:0016226">
    <property type="term" value="P:iron-sulfur cluster assembly"/>
    <property type="evidence" value="ECO:0007669"/>
    <property type="project" value="TreeGrafter"/>
</dbReference>
<dbReference type="InterPro" id="IPR045179">
    <property type="entry name" value="YgfZ/GcvT"/>
</dbReference>
<dbReference type="Gene3D" id="3.30.1360.120">
    <property type="entry name" value="Probable tRNA modification gtpase trme, domain 1"/>
    <property type="match status" value="1"/>
</dbReference>
<dbReference type="OrthoDB" id="9796287at2"/>
<accession>F6DD42</accession>
<protein>
    <submittedName>
        <fullName evidence="4">Folate-binding protein YgfZ</fullName>
    </submittedName>
</protein>
<dbReference type="PIRSF" id="PIRSF006487">
    <property type="entry name" value="GcvT"/>
    <property type="match status" value="1"/>
</dbReference>
<dbReference type="SUPFAM" id="SSF103025">
    <property type="entry name" value="Folate-binding domain"/>
    <property type="match status" value="1"/>
</dbReference>
<feature type="domain" description="GCVT N-terminal" evidence="3">
    <location>
        <begin position="46"/>
        <end position="214"/>
    </location>
</feature>
<dbReference type="RefSeq" id="WP_013835555.1">
    <property type="nucleotide sequence ID" value="NC_015581.1"/>
</dbReference>
<evidence type="ECO:0000259" key="3">
    <source>
        <dbReference type="Pfam" id="PF01571"/>
    </source>
</evidence>
<dbReference type="Proteomes" id="UP000009232">
    <property type="component" value="Chromosome"/>
</dbReference>
<dbReference type="HOGENOM" id="CLU_007884_6_2_6"/>
<dbReference type="PANTHER" id="PTHR22602:SF0">
    <property type="entry name" value="TRANSFERASE CAF17, MITOCHONDRIAL-RELATED"/>
    <property type="match status" value="1"/>
</dbReference>
<proteinExistence type="predicted"/>
<dbReference type="AlphaFoldDB" id="F6DD42"/>
<dbReference type="NCBIfam" id="TIGR03317">
    <property type="entry name" value="ygfZ_signature"/>
    <property type="match status" value="1"/>
</dbReference>
<reference evidence="4 5" key="1">
    <citation type="submission" date="2011-05" db="EMBL/GenBank/DDBJ databases">
        <title>Complete sequence of Thioalkalimicrobium cyclicum ALM1.</title>
        <authorList>
            <consortium name="US DOE Joint Genome Institute"/>
            <person name="Lucas S."/>
            <person name="Han J."/>
            <person name="Lapidus A."/>
            <person name="Cheng J.-F."/>
            <person name="Goodwin L."/>
            <person name="Pitluck S."/>
            <person name="Peters L."/>
            <person name="Mikhailova N."/>
            <person name="Davenport K."/>
            <person name="Han C."/>
            <person name="Tapia R."/>
            <person name="Land M."/>
            <person name="Hauser L."/>
            <person name="Kyrpides N."/>
            <person name="Ivanova N."/>
            <person name="Pagani I."/>
            <person name="Kappler U."/>
            <person name="Woyke T."/>
        </authorList>
    </citation>
    <scope>NUCLEOTIDE SEQUENCE [LARGE SCALE GENOMIC DNA]</scope>
    <source>
        <strain evidence="5">DSM 14477 / JCM 11371 / ALM1</strain>
    </source>
</reference>
<organism evidence="4 5">
    <name type="scientific">Thiomicrospira cyclica (strain DSM 14477 / JCM 11371 / ALM1)</name>
    <name type="common">Thioalkalimicrobium cyclicum</name>
    <dbReference type="NCBI Taxonomy" id="717773"/>
    <lineage>
        <taxon>Bacteria</taxon>
        <taxon>Pseudomonadati</taxon>
        <taxon>Pseudomonadota</taxon>
        <taxon>Gammaproteobacteria</taxon>
        <taxon>Thiotrichales</taxon>
        <taxon>Piscirickettsiaceae</taxon>
        <taxon>Thiomicrospira</taxon>
    </lineage>
</organism>
<dbReference type="KEGG" id="tcy:Thicy_1011"/>
<evidence type="ECO:0000256" key="1">
    <source>
        <dbReference type="ARBA" id="ARBA00022946"/>
    </source>
</evidence>
<dbReference type="InterPro" id="IPR027266">
    <property type="entry name" value="TrmE/GcvT-like"/>
</dbReference>
<dbReference type="eggNOG" id="COG0354">
    <property type="taxonomic scope" value="Bacteria"/>
</dbReference>
<dbReference type="InterPro" id="IPR017703">
    <property type="entry name" value="YgfZ/GCV_T_CS"/>
</dbReference>
<feature type="binding site" evidence="2">
    <location>
        <position position="189"/>
    </location>
    <ligand>
        <name>substrate</name>
    </ligand>
</feature>
<keyword evidence="5" id="KW-1185">Reference proteome</keyword>
<dbReference type="EMBL" id="CP002776">
    <property type="protein sequence ID" value="AEG31778.1"/>
    <property type="molecule type" value="Genomic_DNA"/>
</dbReference>
<keyword evidence="1" id="KW-0809">Transit peptide</keyword>
<gene>
    <name evidence="4" type="ordered locus">Thicy_1011</name>
</gene>
<dbReference type="PANTHER" id="PTHR22602">
    <property type="entry name" value="TRANSFERASE CAF17, MITOCHONDRIAL-RELATED"/>
    <property type="match status" value="1"/>
</dbReference>
<sequence length="357" mass="39642">MINNDWKTFLNEQHAVLNKEGAITALQFPELERTILTHGPALTSLAHDALLEVRGEEALSFLNGQLTNDIKTVTEENACYSAYCDPKGQVLALMLVFKMADAYYLSFDGSLKDAVQKRLQMFIMRSKVTLTDVSQDWIKIGYAGQFADLEIQRRLDVKVKNSLATAQAKDESFTDLTLIKVPGPYHSYEIFAPVTTAQKAWEALKRNGEATNAQDWRLLKILAGFPSVNALTSGQFIAQFINLDKLDQINFKKGCFPGQEIIARLHYRSQPSKRMFRLKLTQSVDLEPGSELSLMDANGKKHKFDVVSATADIFAGTQVLAVATVKSLEAAVGQLQSPETGLVTIEPHPYPLVSVED</sequence>
<evidence type="ECO:0000313" key="5">
    <source>
        <dbReference type="Proteomes" id="UP000009232"/>
    </source>
</evidence>
<dbReference type="Pfam" id="PF01571">
    <property type="entry name" value="GCV_T"/>
    <property type="match status" value="1"/>
</dbReference>
<dbReference type="STRING" id="717773.Thicy_1011"/>
<name>F6DD42_THICA</name>
<evidence type="ECO:0000256" key="2">
    <source>
        <dbReference type="PIRSR" id="PIRSR006487-1"/>
    </source>
</evidence>
<dbReference type="InterPro" id="IPR006222">
    <property type="entry name" value="GCVT_N"/>
</dbReference>